<accession>A0A6G1J4D5</accession>
<reference evidence="1" key="1">
    <citation type="journal article" date="2020" name="Stud. Mycol.">
        <title>101 Dothideomycetes genomes: a test case for predicting lifestyles and emergence of pathogens.</title>
        <authorList>
            <person name="Haridas S."/>
            <person name="Albert R."/>
            <person name="Binder M."/>
            <person name="Bloem J."/>
            <person name="Labutti K."/>
            <person name="Salamov A."/>
            <person name="Andreopoulos B."/>
            <person name="Baker S."/>
            <person name="Barry K."/>
            <person name="Bills G."/>
            <person name="Bluhm B."/>
            <person name="Cannon C."/>
            <person name="Castanera R."/>
            <person name="Culley D."/>
            <person name="Daum C."/>
            <person name="Ezra D."/>
            <person name="Gonzalez J."/>
            <person name="Henrissat B."/>
            <person name="Kuo A."/>
            <person name="Liang C."/>
            <person name="Lipzen A."/>
            <person name="Lutzoni F."/>
            <person name="Magnuson J."/>
            <person name="Mondo S."/>
            <person name="Nolan M."/>
            <person name="Ohm R."/>
            <person name="Pangilinan J."/>
            <person name="Park H.-J."/>
            <person name="Ramirez L."/>
            <person name="Alfaro M."/>
            <person name="Sun H."/>
            <person name="Tritt A."/>
            <person name="Yoshinaga Y."/>
            <person name="Zwiers L.-H."/>
            <person name="Turgeon B."/>
            <person name="Goodwin S."/>
            <person name="Spatafora J."/>
            <person name="Crous P."/>
            <person name="Grigoriev I."/>
        </authorList>
    </citation>
    <scope>NUCLEOTIDE SEQUENCE</scope>
    <source>
        <strain evidence="1">CBS 122367</strain>
    </source>
</reference>
<dbReference type="PANTHER" id="PTHR38795:SF1">
    <property type="entry name" value="DUF6604 DOMAIN-CONTAINING PROTEIN"/>
    <property type="match status" value="1"/>
</dbReference>
<evidence type="ECO:0000313" key="1">
    <source>
        <dbReference type="EMBL" id="KAF2685095.1"/>
    </source>
</evidence>
<name>A0A6G1J4D5_9PLEO</name>
<keyword evidence="2" id="KW-1185">Reference proteome</keyword>
<dbReference type="AlphaFoldDB" id="A0A6G1J4D5"/>
<sequence>MGLAFALQRFEAFFAGGPPKDPEDYFKHYIMALRASSANFRATKVNSKEISHQLFVSSAGQTLSRTWLRFSLLQSARDIDKSKWQCEMDDNDMPAELVKDSDIKPKKAHNKKLPLPNLLALLRAVVQAEVMEVSYDYLTLHRFCWRLLRAVNDRCRDRLVKLYGPDYTEEEYQLPFIMKQTEEVTSALLMEAKAVQGMLM</sequence>
<organism evidence="1 2">
    <name type="scientific">Lentithecium fluviatile CBS 122367</name>
    <dbReference type="NCBI Taxonomy" id="1168545"/>
    <lineage>
        <taxon>Eukaryota</taxon>
        <taxon>Fungi</taxon>
        <taxon>Dikarya</taxon>
        <taxon>Ascomycota</taxon>
        <taxon>Pezizomycotina</taxon>
        <taxon>Dothideomycetes</taxon>
        <taxon>Pleosporomycetidae</taxon>
        <taxon>Pleosporales</taxon>
        <taxon>Massarineae</taxon>
        <taxon>Lentitheciaceae</taxon>
        <taxon>Lentithecium</taxon>
    </lineage>
</organism>
<dbReference type="PANTHER" id="PTHR38795">
    <property type="entry name" value="DUF6604 DOMAIN-CONTAINING PROTEIN"/>
    <property type="match status" value="1"/>
</dbReference>
<evidence type="ECO:0000313" key="2">
    <source>
        <dbReference type="Proteomes" id="UP000799291"/>
    </source>
</evidence>
<gene>
    <name evidence="1" type="ORF">K458DRAFT_387988</name>
</gene>
<dbReference type="EMBL" id="MU005579">
    <property type="protein sequence ID" value="KAF2685095.1"/>
    <property type="molecule type" value="Genomic_DNA"/>
</dbReference>
<dbReference type="OrthoDB" id="5238236at2759"/>
<dbReference type="Proteomes" id="UP000799291">
    <property type="component" value="Unassembled WGS sequence"/>
</dbReference>
<proteinExistence type="predicted"/>
<protein>
    <submittedName>
        <fullName evidence="1">Uncharacterized protein</fullName>
    </submittedName>
</protein>